<sequence length="332" mass="37696">MEKNTVTSIPDSFLGGSAPLLQVLCLGNCAFPGLPKLLLSSNRLVVLILWDIPHSGYVLPTAMVTALSVMSRLEGLSVGFQSPLSRPDPESRPPPPLTRSVLPALTDLEFQGAHEYLEDLLAQIEAPLCNEFEIRFFMNLDFDVPQLHQLISHAEWFKTCKKAFVYTSHHAIRFAIFRETPQFPSLSLEIMCTQLDRQLSSLTQVCSSSLHLLSSLVRLDIVDPVPPNPQSYWTDDMETTQWVELLEPFTAVKDLRLDDQVGRHVCCALEELAKERVTEVLPALQKIFLCGLQSRRKARRFVKQFVTARRLSDCPVAVYPWRDRGKYERELF</sequence>
<comment type="caution">
    <text evidence="1">The sequence shown here is derived from an EMBL/GenBank/DDBJ whole genome shotgun (WGS) entry which is preliminary data.</text>
</comment>
<proteinExistence type="predicted"/>
<dbReference type="Proteomes" id="UP001207468">
    <property type="component" value="Unassembled WGS sequence"/>
</dbReference>
<keyword evidence="2" id="KW-1185">Reference proteome</keyword>
<evidence type="ECO:0000313" key="2">
    <source>
        <dbReference type="Proteomes" id="UP001207468"/>
    </source>
</evidence>
<reference evidence="1" key="1">
    <citation type="submission" date="2021-03" db="EMBL/GenBank/DDBJ databases">
        <title>Evolutionary priming and transition to the ectomycorrhizal habit in an iconic lineage of mushroom-forming fungi: is preadaptation a requirement?</title>
        <authorList>
            <consortium name="DOE Joint Genome Institute"/>
            <person name="Looney B.P."/>
            <person name="Miyauchi S."/>
            <person name="Morin E."/>
            <person name="Drula E."/>
            <person name="Courty P.E."/>
            <person name="Chicoki N."/>
            <person name="Fauchery L."/>
            <person name="Kohler A."/>
            <person name="Kuo A."/>
            <person name="LaButti K."/>
            <person name="Pangilinan J."/>
            <person name="Lipzen A."/>
            <person name="Riley R."/>
            <person name="Andreopoulos W."/>
            <person name="He G."/>
            <person name="Johnson J."/>
            <person name="Barry K.W."/>
            <person name="Grigoriev I.V."/>
            <person name="Nagy L."/>
            <person name="Hibbett D."/>
            <person name="Henrissat B."/>
            <person name="Matheny P.B."/>
            <person name="Labbe J."/>
            <person name="Martin A.F."/>
        </authorList>
    </citation>
    <scope>NUCLEOTIDE SEQUENCE</scope>
    <source>
        <strain evidence="1">BPL698</strain>
    </source>
</reference>
<protein>
    <submittedName>
        <fullName evidence="1">Uncharacterized protein</fullName>
    </submittedName>
</protein>
<organism evidence="1 2">
    <name type="scientific">Russula earlei</name>
    <dbReference type="NCBI Taxonomy" id="71964"/>
    <lineage>
        <taxon>Eukaryota</taxon>
        <taxon>Fungi</taxon>
        <taxon>Dikarya</taxon>
        <taxon>Basidiomycota</taxon>
        <taxon>Agaricomycotina</taxon>
        <taxon>Agaricomycetes</taxon>
        <taxon>Russulales</taxon>
        <taxon>Russulaceae</taxon>
        <taxon>Russula</taxon>
    </lineage>
</organism>
<dbReference type="EMBL" id="JAGFNK010000315">
    <property type="protein sequence ID" value="KAI9453117.1"/>
    <property type="molecule type" value="Genomic_DNA"/>
</dbReference>
<accession>A0ACC0TY01</accession>
<gene>
    <name evidence="1" type="ORF">F5148DRAFT_485141</name>
</gene>
<evidence type="ECO:0000313" key="1">
    <source>
        <dbReference type="EMBL" id="KAI9453117.1"/>
    </source>
</evidence>
<name>A0ACC0TY01_9AGAM</name>